<dbReference type="Proteomes" id="UP001152888">
    <property type="component" value="Unassembled WGS sequence"/>
</dbReference>
<dbReference type="AlphaFoldDB" id="A0A9P0PKG9"/>
<dbReference type="OrthoDB" id="6780406at2759"/>
<gene>
    <name evidence="2" type="ORF">ACAOBT_LOCUS18913</name>
</gene>
<name>A0A9P0PKG9_ACAOB</name>
<dbReference type="InterPro" id="IPR036691">
    <property type="entry name" value="Endo/exonu/phosph_ase_sf"/>
</dbReference>
<dbReference type="SUPFAM" id="SSF56219">
    <property type="entry name" value="DNase I-like"/>
    <property type="match status" value="1"/>
</dbReference>
<protein>
    <recommendedName>
        <fullName evidence="1">Endonuclease/exonuclease/phosphatase domain-containing protein</fullName>
    </recommendedName>
</protein>
<dbReference type="Pfam" id="PF14529">
    <property type="entry name" value="Exo_endo_phos_2"/>
    <property type="match status" value="1"/>
</dbReference>
<dbReference type="GO" id="GO:0003824">
    <property type="term" value="F:catalytic activity"/>
    <property type="evidence" value="ECO:0007669"/>
    <property type="project" value="InterPro"/>
</dbReference>
<dbReference type="EMBL" id="CAKOFQ010007059">
    <property type="protein sequence ID" value="CAH1989242.1"/>
    <property type="molecule type" value="Genomic_DNA"/>
</dbReference>
<dbReference type="InterPro" id="IPR005135">
    <property type="entry name" value="Endo/exonuclease/phosphatase"/>
</dbReference>
<dbReference type="Gene3D" id="3.60.10.10">
    <property type="entry name" value="Endonuclease/exonuclease/phosphatase"/>
    <property type="match status" value="1"/>
</dbReference>
<organism evidence="2 3">
    <name type="scientific">Acanthoscelides obtectus</name>
    <name type="common">Bean weevil</name>
    <name type="synonym">Bruchus obtectus</name>
    <dbReference type="NCBI Taxonomy" id="200917"/>
    <lineage>
        <taxon>Eukaryota</taxon>
        <taxon>Metazoa</taxon>
        <taxon>Ecdysozoa</taxon>
        <taxon>Arthropoda</taxon>
        <taxon>Hexapoda</taxon>
        <taxon>Insecta</taxon>
        <taxon>Pterygota</taxon>
        <taxon>Neoptera</taxon>
        <taxon>Endopterygota</taxon>
        <taxon>Coleoptera</taxon>
        <taxon>Polyphaga</taxon>
        <taxon>Cucujiformia</taxon>
        <taxon>Chrysomeloidea</taxon>
        <taxon>Chrysomelidae</taxon>
        <taxon>Bruchinae</taxon>
        <taxon>Bruchini</taxon>
        <taxon>Acanthoscelides</taxon>
    </lineage>
</organism>
<accession>A0A9P0PKG9</accession>
<evidence type="ECO:0000313" key="3">
    <source>
        <dbReference type="Proteomes" id="UP001152888"/>
    </source>
</evidence>
<keyword evidence="3" id="KW-1185">Reference proteome</keyword>
<reference evidence="2" key="1">
    <citation type="submission" date="2022-03" db="EMBL/GenBank/DDBJ databases">
        <authorList>
            <person name="Sayadi A."/>
        </authorList>
    </citation>
    <scope>NUCLEOTIDE SEQUENCE</scope>
</reference>
<comment type="caution">
    <text evidence="2">The sequence shown here is derived from an EMBL/GenBank/DDBJ whole genome shotgun (WGS) entry which is preliminary data.</text>
</comment>
<evidence type="ECO:0000313" key="2">
    <source>
        <dbReference type="EMBL" id="CAH1989242.1"/>
    </source>
</evidence>
<feature type="domain" description="Endonuclease/exonuclease/phosphatase" evidence="1">
    <location>
        <begin position="103"/>
        <end position="213"/>
    </location>
</feature>
<proteinExistence type="predicted"/>
<evidence type="ECO:0000259" key="1">
    <source>
        <dbReference type="Pfam" id="PF14529"/>
    </source>
</evidence>
<sequence length="224" mass="25134">MPRTVEGNATNRFKRNLRKSLRILQTNLGRETAAHDIAFATVAEYNIDLLIVGEPNKTIIKAQKWISDKRGDVAVYFRNREVTVKDIKYYDGFLGLHLEFCTLYCCYISPNIPINEFQDLVDKIISEIVTSRRECVLLRDINAKSVEWGSPFTDSRGTYFSECLAAANMVVHNTGDNPTFVRGSTESYIDVTCSTQKIAANMKKWSIQTLLGSNVASTASASSK</sequence>